<evidence type="ECO:0000313" key="2">
    <source>
        <dbReference type="Proteomes" id="UP001231915"/>
    </source>
</evidence>
<accession>A0ABT7EIX9</accession>
<reference evidence="1 2" key="1">
    <citation type="submission" date="2023-05" db="EMBL/GenBank/DDBJ databases">
        <title>Pseudoalteromonas ardens sp. nov., Pseudoalteromonas obscura sp. nov., and Pseudoalteromonas umbrosa sp. nov., isolated from the coral Montipora capitata.</title>
        <authorList>
            <person name="Thomas E.M."/>
            <person name="Smith E.M."/>
            <person name="Papke E."/>
            <person name="Shlafstein M.D."/>
            <person name="Oline D.K."/>
            <person name="Videau P."/>
            <person name="Saw J.H."/>
            <person name="Strangman W.K."/>
            <person name="Ushijima B."/>
        </authorList>
    </citation>
    <scope>NUCLEOTIDE SEQUENCE [LARGE SCALE GENOMIC DNA]</scope>
    <source>
        <strain evidence="1 2">P94</strain>
    </source>
</reference>
<dbReference type="EMBL" id="JASJUT010000003">
    <property type="protein sequence ID" value="MDK2595016.1"/>
    <property type="molecule type" value="Genomic_DNA"/>
</dbReference>
<dbReference type="RefSeq" id="WP_284136866.1">
    <property type="nucleotide sequence ID" value="NZ_JASJUT010000003.1"/>
</dbReference>
<comment type="caution">
    <text evidence="1">The sequence shown here is derived from an EMBL/GenBank/DDBJ whole genome shotgun (WGS) entry which is preliminary data.</text>
</comment>
<organism evidence="1 2">
    <name type="scientific">Pseudoalteromonas obscura</name>
    <dbReference type="NCBI Taxonomy" id="3048491"/>
    <lineage>
        <taxon>Bacteria</taxon>
        <taxon>Pseudomonadati</taxon>
        <taxon>Pseudomonadota</taxon>
        <taxon>Gammaproteobacteria</taxon>
        <taxon>Alteromonadales</taxon>
        <taxon>Pseudoalteromonadaceae</taxon>
        <taxon>Pseudoalteromonas</taxon>
    </lineage>
</organism>
<evidence type="ECO:0000313" key="1">
    <source>
        <dbReference type="EMBL" id="MDK2595016.1"/>
    </source>
</evidence>
<protein>
    <submittedName>
        <fullName evidence="1">Uncharacterized protein</fullName>
    </submittedName>
</protein>
<dbReference type="Proteomes" id="UP001231915">
    <property type="component" value="Unassembled WGS sequence"/>
</dbReference>
<sequence length="121" mass="13982">MKLLKFIYVLLVTFSGLAESIEFNLEPSLPVVKEVLIDLTSREQFTQQINKRYKGKVYRCGVIYPPLTPDEALKQQYDNQTLREIVTFTQVIKVNTYTPIRQLAKKPVAPAIFNGHYFVSQ</sequence>
<gene>
    <name evidence="1" type="ORF">QNM18_08175</name>
</gene>
<keyword evidence="2" id="KW-1185">Reference proteome</keyword>
<name>A0ABT7EIX9_9GAMM</name>
<proteinExistence type="predicted"/>